<dbReference type="AlphaFoldDB" id="A0A7D9J6C9"/>
<gene>
    <name evidence="1" type="ORF">PACLA_8A021142</name>
</gene>
<dbReference type="Proteomes" id="UP001152795">
    <property type="component" value="Unassembled WGS sequence"/>
</dbReference>
<name>A0A7D9J6C9_PARCT</name>
<dbReference type="OrthoDB" id="998159at2759"/>
<organism evidence="1 2">
    <name type="scientific">Paramuricea clavata</name>
    <name type="common">Red gorgonian</name>
    <name type="synonym">Violescent sea-whip</name>
    <dbReference type="NCBI Taxonomy" id="317549"/>
    <lineage>
        <taxon>Eukaryota</taxon>
        <taxon>Metazoa</taxon>
        <taxon>Cnidaria</taxon>
        <taxon>Anthozoa</taxon>
        <taxon>Octocorallia</taxon>
        <taxon>Malacalcyonacea</taxon>
        <taxon>Plexauridae</taxon>
        <taxon>Paramuricea</taxon>
    </lineage>
</organism>
<protein>
    <submittedName>
        <fullName evidence="1">Uncharacterized protein</fullName>
    </submittedName>
</protein>
<accession>A0A7D9J6C9</accession>
<sequence length="331" mass="36755">MRLFERVVYKQEIASAFKSVIGRDQFAYKEGTNTTDALIMCLHHWLKRLDEGADSVMVISFDYKKAFDSVSHNICEKLKTLEINAYTINWIISFLANRKQRVVVDGIETVYVDINKGVPQGTVLGPFLFLLMVNDIKPMDAQNNLLVKFADDITTIAPVKSGSDSAEAEVESIQNWFSLILSTDNFFNLRQVDQPSIMNVQFFLALVIVMGFVAGLEATCCKRKPDVGCCGNGPCNIFCCNCDGGCNEICEKTHCDTGDWTKCAGVLAACATACVDPADPACVACVGPLYNTCKKCFSSDVDPNKALADAKYMLNAYYKQNIRKHINLYRK</sequence>
<evidence type="ECO:0000313" key="1">
    <source>
        <dbReference type="EMBL" id="CAB4023084.1"/>
    </source>
</evidence>
<dbReference type="PANTHER" id="PTHR19446">
    <property type="entry name" value="REVERSE TRANSCRIPTASES"/>
    <property type="match status" value="1"/>
</dbReference>
<dbReference type="InterPro" id="IPR000477">
    <property type="entry name" value="RT_dom"/>
</dbReference>
<comment type="caution">
    <text evidence="1">The sequence shown here is derived from an EMBL/GenBank/DDBJ whole genome shotgun (WGS) entry which is preliminary data.</text>
</comment>
<reference evidence="1" key="1">
    <citation type="submission" date="2020-04" db="EMBL/GenBank/DDBJ databases">
        <authorList>
            <person name="Alioto T."/>
            <person name="Alioto T."/>
            <person name="Gomez Garrido J."/>
        </authorList>
    </citation>
    <scope>NUCLEOTIDE SEQUENCE</scope>
    <source>
        <strain evidence="1">A484AB</strain>
    </source>
</reference>
<dbReference type="PROSITE" id="PS50878">
    <property type="entry name" value="RT_POL"/>
    <property type="match status" value="1"/>
</dbReference>
<evidence type="ECO:0000313" key="2">
    <source>
        <dbReference type="Proteomes" id="UP001152795"/>
    </source>
</evidence>
<keyword evidence="2" id="KW-1185">Reference proteome</keyword>
<dbReference type="EMBL" id="CACRXK020012306">
    <property type="protein sequence ID" value="CAB4023084.1"/>
    <property type="molecule type" value="Genomic_DNA"/>
</dbReference>
<proteinExistence type="predicted"/>
<dbReference type="Pfam" id="PF00078">
    <property type="entry name" value="RVT_1"/>
    <property type="match status" value="1"/>
</dbReference>